<gene>
    <name evidence="2" type="ORF">AXG55_03705</name>
</gene>
<evidence type="ECO:0000259" key="1">
    <source>
        <dbReference type="PROSITE" id="PS50835"/>
    </source>
</evidence>
<dbReference type="InterPro" id="IPR007110">
    <property type="entry name" value="Ig-like_dom"/>
</dbReference>
<proteinExistence type="predicted"/>
<organism evidence="2 3">
    <name type="scientific">Silvanigrella aquatica</name>
    <dbReference type="NCBI Taxonomy" id="1915309"/>
    <lineage>
        <taxon>Bacteria</taxon>
        <taxon>Pseudomonadati</taxon>
        <taxon>Bdellovibrionota</taxon>
        <taxon>Oligoflexia</taxon>
        <taxon>Silvanigrellales</taxon>
        <taxon>Silvanigrellaceae</taxon>
        <taxon>Silvanigrella</taxon>
    </lineage>
</organism>
<dbReference type="PROSITE" id="PS50835">
    <property type="entry name" value="IG_LIKE"/>
    <property type="match status" value="1"/>
</dbReference>
<dbReference type="AlphaFoldDB" id="A0A1L4CYN1"/>
<dbReference type="Proteomes" id="UP000184731">
    <property type="component" value="Chromosome"/>
</dbReference>
<feature type="domain" description="Ig-like" evidence="1">
    <location>
        <begin position="228"/>
        <end position="295"/>
    </location>
</feature>
<name>A0A1L4CYN1_9BACT</name>
<dbReference type="KEGG" id="saqi:AXG55_03705"/>
<protein>
    <recommendedName>
        <fullName evidence="1">Ig-like domain-containing protein</fullName>
    </recommendedName>
</protein>
<dbReference type="OrthoDB" id="5288348at2"/>
<dbReference type="STRING" id="1915309.AXG55_03705"/>
<evidence type="ECO:0000313" key="2">
    <source>
        <dbReference type="EMBL" id="APJ03061.1"/>
    </source>
</evidence>
<dbReference type="EMBL" id="CP017834">
    <property type="protein sequence ID" value="APJ03061.1"/>
    <property type="molecule type" value="Genomic_DNA"/>
</dbReference>
<keyword evidence="3" id="KW-1185">Reference proteome</keyword>
<sequence>MPIVTPNIYYFDNNNQDNIVYTDITVDYENKKINCQFQQANSKVKVFKKKWILKSFDDKRELEIDSDKLDFSLAQKFPNMTCESILFDGLLYKKEHVFKNFSIFENWPNISPGIQFYTVSSLSEFSISDYFKTKENKQYYFCESTSDNNDEKQFCSLIDKDTGKIDNKNSDSKQIKFLLGDEAYKIFNLIIGKKQDNKIIYQNGIQFLLYDNQSDLSSNKIPPKIEFNDSIFNRSLTCNSNLFLFYPNDKVITWTKNNKKINEITDKILPQKFIEYGQTYSCENQNGESEDFIISKNFLEIYGPSQIGFTNEESSKILNYEANLNLPEGKYSWSCQGSGNIKCERKNFPDKQSIQIDIIPNESFKKTLLHEKIKITLAVDNEVFEKEIVVYNYRENEEAVVNISSELSLIASGNGNSYYCSIPETIQKSSMLNIFWYLDNNEIESARNKQYLPNTIRKNYITCIIYGKLLNKNIIGAVSNALEDPNRKNPSWLKETYLLRLAENKKEFLFSAESEVNLHSLSCAISTNDNYTLTKNICLQDDKKNIYLKLSNSDILNIKNYFLSSPIIDYFNIPSLNLNIKIFEDSKLRNLQSKARFIIPNYKPEIYASGIVDLKQNEQKCFVITKDPQNLFLSALFGLEKNKVNKNMTFFDNTNVIQDVEYSNILNLLSKKNIFYYEYNFKLNQKEDYCNINVSNGTTIAQAKTSKYSLSAFKNKLIEISNKSNYQNSILKQNQLSHSEDIYKKKISVENDNIFVSFNNSNSNNNRNLFDLKFSQRNKEPYLNISYSLQKNAKNLMLLPSQLQNLNAIKSDNNESSISDLNNFFLSARVFKKGNEFICETFSYAKENEENLYNFNIYLNNNLILTKQSSKNILSIELKNLKQIDTISCQVKLNNKIETSSFTEIDLPENLSLCYALDTNGSILTFDCPLRVEMNQSMESMKKSLLKKLISQFKMLNYISHAHMILWTPSQKNKLSISIKIDPDLYMKN</sequence>
<accession>A0A1L4CYN1</accession>
<reference evidence="2 3" key="1">
    <citation type="submission" date="2016-10" db="EMBL/GenBank/DDBJ databases">
        <title>Silvanigrella aquatica sp. nov., isolated from a freshwater lake located in the Black Forest, Germany, description of Silvanigrellaceae fam. nov., Silvanigrellales ord. nov., reclassification of the order Bdellovibrionales in the class Oligoflexia, reclassification of the families Bacteriovoracaceae and Halobacteriovoraceae in the new order Bacteriovoracales ord. nov., and reclassification of the family Pseudobacteriovoracaceae in the order Oligoflexiales.</title>
        <authorList>
            <person name="Hahn M.W."/>
            <person name="Schmidt J."/>
            <person name="Koll U."/>
            <person name="Rohde M."/>
            <person name="Verbag S."/>
            <person name="Pitt A."/>
            <person name="Nakai R."/>
            <person name="Naganuma T."/>
            <person name="Lang E."/>
        </authorList>
    </citation>
    <scope>NUCLEOTIDE SEQUENCE [LARGE SCALE GENOMIC DNA]</scope>
    <source>
        <strain evidence="2 3">MWH-Nonnen-W8red</strain>
    </source>
</reference>
<dbReference type="RefSeq" id="WP_148696776.1">
    <property type="nucleotide sequence ID" value="NZ_CP017834.1"/>
</dbReference>
<evidence type="ECO:0000313" key="3">
    <source>
        <dbReference type="Proteomes" id="UP000184731"/>
    </source>
</evidence>